<feature type="transmembrane region" description="Helical" evidence="6">
    <location>
        <begin position="266"/>
        <end position="285"/>
    </location>
</feature>
<dbReference type="InterPro" id="IPR036259">
    <property type="entry name" value="MFS_trans_sf"/>
</dbReference>
<gene>
    <name evidence="8" type="ORF">GCM10009798_07980</name>
</gene>
<reference evidence="9" key="1">
    <citation type="journal article" date="2019" name="Int. J. Syst. Evol. Microbiol.">
        <title>The Global Catalogue of Microorganisms (GCM) 10K type strain sequencing project: providing services to taxonomists for standard genome sequencing and annotation.</title>
        <authorList>
            <consortium name="The Broad Institute Genomics Platform"/>
            <consortium name="The Broad Institute Genome Sequencing Center for Infectious Disease"/>
            <person name="Wu L."/>
            <person name="Ma J."/>
        </authorList>
    </citation>
    <scope>NUCLEOTIDE SEQUENCE [LARGE SCALE GENOMIC DNA]</scope>
    <source>
        <strain evidence="9">JCM 15309</strain>
    </source>
</reference>
<keyword evidence="2" id="KW-0813">Transport</keyword>
<accession>A0ABP5BUR2</accession>
<dbReference type="PANTHER" id="PTHR43385">
    <property type="entry name" value="RIBOFLAVIN TRANSPORTER RIBJ"/>
    <property type="match status" value="1"/>
</dbReference>
<dbReference type="PANTHER" id="PTHR43385:SF1">
    <property type="entry name" value="RIBOFLAVIN TRANSPORTER RIBJ"/>
    <property type="match status" value="1"/>
</dbReference>
<feature type="transmembrane region" description="Helical" evidence="6">
    <location>
        <begin position="179"/>
        <end position="198"/>
    </location>
</feature>
<feature type="transmembrane region" description="Helical" evidence="6">
    <location>
        <begin position="232"/>
        <end position="254"/>
    </location>
</feature>
<evidence type="ECO:0000313" key="9">
    <source>
        <dbReference type="Proteomes" id="UP001500571"/>
    </source>
</evidence>
<feature type="transmembrane region" description="Helical" evidence="6">
    <location>
        <begin position="321"/>
        <end position="344"/>
    </location>
</feature>
<dbReference type="Proteomes" id="UP001500571">
    <property type="component" value="Unassembled WGS sequence"/>
</dbReference>
<dbReference type="Pfam" id="PF07690">
    <property type="entry name" value="MFS_1"/>
    <property type="match status" value="1"/>
</dbReference>
<protein>
    <submittedName>
        <fullName evidence="8">MFS transporter</fullName>
    </submittedName>
</protein>
<evidence type="ECO:0000256" key="4">
    <source>
        <dbReference type="ARBA" id="ARBA00022989"/>
    </source>
</evidence>
<keyword evidence="4 6" id="KW-1133">Transmembrane helix</keyword>
<dbReference type="EMBL" id="BAAAPB010000001">
    <property type="protein sequence ID" value="GAA1951070.1"/>
    <property type="molecule type" value="Genomic_DNA"/>
</dbReference>
<comment type="caution">
    <text evidence="8">The sequence shown here is derived from an EMBL/GenBank/DDBJ whole genome shotgun (WGS) entry which is preliminary data.</text>
</comment>
<evidence type="ECO:0000313" key="8">
    <source>
        <dbReference type="EMBL" id="GAA1951070.1"/>
    </source>
</evidence>
<dbReference type="InterPro" id="IPR020846">
    <property type="entry name" value="MFS_dom"/>
</dbReference>
<dbReference type="InterPro" id="IPR011701">
    <property type="entry name" value="MFS"/>
</dbReference>
<evidence type="ECO:0000256" key="5">
    <source>
        <dbReference type="ARBA" id="ARBA00023136"/>
    </source>
</evidence>
<feature type="transmembrane region" description="Helical" evidence="6">
    <location>
        <begin position="146"/>
        <end position="167"/>
    </location>
</feature>
<dbReference type="PROSITE" id="PS50850">
    <property type="entry name" value="MFS"/>
    <property type="match status" value="1"/>
</dbReference>
<feature type="transmembrane region" description="Helical" evidence="6">
    <location>
        <begin position="21"/>
        <end position="42"/>
    </location>
</feature>
<feature type="transmembrane region" description="Helical" evidence="6">
    <location>
        <begin position="90"/>
        <end position="108"/>
    </location>
</feature>
<evidence type="ECO:0000256" key="3">
    <source>
        <dbReference type="ARBA" id="ARBA00022692"/>
    </source>
</evidence>
<feature type="transmembrane region" description="Helical" evidence="6">
    <location>
        <begin position="356"/>
        <end position="379"/>
    </location>
</feature>
<name>A0ABP5BUR2_9ACTN</name>
<keyword evidence="5 6" id="KW-0472">Membrane</keyword>
<feature type="domain" description="Major facilitator superfamily (MFS) profile" evidence="7">
    <location>
        <begin position="22"/>
        <end position="411"/>
    </location>
</feature>
<keyword evidence="3 6" id="KW-0812">Transmembrane</keyword>
<dbReference type="InterPro" id="IPR052983">
    <property type="entry name" value="MFS_Riboflavin_Transporter"/>
</dbReference>
<dbReference type="SUPFAM" id="SSF103473">
    <property type="entry name" value="MFS general substrate transporter"/>
    <property type="match status" value="1"/>
</dbReference>
<evidence type="ECO:0000256" key="2">
    <source>
        <dbReference type="ARBA" id="ARBA00022448"/>
    </source>
</evidence>
<comment type="subcellular location">
    <subcellularLocation>
        <location evidence="1">Cell membrane</location>
        <topology evidence="1">Multi-pass membrane protein</topology>
    </subcellularLocation>
</comment>
<proteinExistence type="predicted"/>
<sequence>MADRAVDTDRRSRATVPGSRRGVLVTLCVTVTVGYGVLYYAFTVLAPAISEDTGWSHTAVVAAFSVGSIVGGVGGVPVGRVIQAHGPRTVMTLGSLLGTAAVAVVALAPTYPVFVAGWVLAGVASTGLFYPPAFATLTEWFGERRVQAITTVTLVAGFASTIFAPLTSALDGAVGWRRTYLLLGLVVLATLPAHALGLRHSWTGATRPADAARSAAGSRTSADRQILTGRPFVMLTAAGTLTALAMYASLVNLVPLLTSRGLSTSLAAWALGIGGAGQVAGRLAYPALSRRLAPTTRAAAVIGLLAATLAALAVIPGPASLLVGVAVLSGAARGLFTLVGATLVTDHWGPERYAALSGVYNAPVSVAAALAPALGAGLAAAFNGYGALFLVLAGLAAAAAALAVRSAQPASRRSISVPDAATAPGTACSVAVMLRSPHPGCGRET</sequence>
<dbReference type="Gene3D" id="1.20.1250.20">
    <property type="entry name" value="MFS general substrate transporter like domains"/>
    <property type="match status" value="1"/>
</dbReference>
<evidence type="ECO:0000256" key="6">
    <source>
        <dbReference type="SAM" id="Phobius"/>
    </source>
</evidence>
<keyword evidence="9" id="KW-1185">Reference proteome</keyword>
<feature type="transmembrane region" description="Helical" evidence="6">
    <location>
        <begin position="385"/>
        <end position="404"/>
    </location>
</feature>
<feature type="transmembrane region" description="Helical" evidence="6">
    <location>
        <begin position="114"/>
        <end position="134"/>
    </location>
</feature>
<feature type="transmembrane region" description="Helical" evidence="6">
    <location>
        <begin position="54"/>
        <end position="78"/>
    </location>
</feature>
<evidence type="ECO:0000256" key="1">
    <source>
        <dbReference type="ARBA" id="ARBA00004651"/>
    </source>
</evidence>
<feature type="transmembrane region" description="Helical" evidence="6">
    <location>
        <begin position="297"/>
        <end position="315"/>
    </location>
</feature>
<organism evidence="8 9">
    <name type="scientific">Nocardioides panacihumi</name>
    <dbReference type="NCBI Taxonomy" id="400774"/>
    <lineage>
        <taxon>Bacteria</taxon>
        <taxon>Bacillati</taxon>
        <taxon>Actinomycetota</taxon>
        <taxon>Actinomycetes</taxon>
        <taxon>Propionibacteriales</taxon>
        <taxon>Nocardioidaceae</taxon>
        <taxon>Nocardioides</taxon>
    </lineage>
</organism>
<evidence type="ECO:0000259" key="7">
    <source>
        <dbReference type="PROSITE" id="PS50850"/>
    </source>
</evidence>